<sequence length="242" mass="28048">MQGKKTIIFNKGVSEKAMINNYNVIEMIKRDPEPYENELPKWGRPILEFVGKHYFLEADQIIDNLFGSGNRNARKKLFELSQKDFLVRYELFCEDKEAPIIGYTLSEKGTKITRYILPRLSINRAQEYIIANEFYFMRGHLLDGWKLLNGSQLLMAELLIDKEKFGLWAPREEDTRIKSLLTESMGLQGLIIIAPDETALAIISTRVEALNLNKPIYYTIDSELEILRYMDEGGLRVLTDTE</sequence>
<accession>A0A0W8E8W7</accession>
<proteinExistence type="predicted"/>
<dbReference type="EMBL" id="LNQE01001831">
    <property type="protein sequence ID" value="KUG05076.1"/>
    <property type="molecule type" value="Genomic_DNA"/>
</dbReference>
<comment type="caution">
    <text evidence="1">The sequence shown here is derived from an EMBL/GenBank/DDBJ whole genome shotgun (WGS) entry which is preliminary data.</text>
</comment>
<name>A0A0W8E8W7_9ZZZZ</name>
<gene>
    <name evidence="1" type="ORF">ASZ90_017565</name>
</gene>
<organism evidence="1">
    <name type="scientific">hydrocarbon metagenome</name>
    <dbReference type="NCBI Taxonomy" id="938273"/>
    <lineage>
        <taxon>unclassified sequences</taxon>
        <taxon>metagenomes</taxon>
        <taxon>ecological metagenomes</taxon>
    </lineage>
</organism>
<dbReference type="AlphaFoldDB" id="A0A0W8E8W7"/>
<evidence type="ECO:0000313" key="1">
    <source>
        <dbReference type="EMBL" id="KUG05076.1"/>
    </source>
</evidence>
<protein>
    <submittedName>
        <fullName evidence="1">Uncharacterized protein</fullName>
    </submittedName>
</protein>
<reference evidence="1" key="1">
    <citation type="journal article" date="2015" name="Proc. Natl. Acad. Sci. U.S.A.">
        <title>Networks of energetic and metabolic interactions define dynamics in microbial communities.</title>
        <authorList>
            <person name="Embree M."/>
            <person name="Liu J.K."/>
            <person name="Al-Bassam M.M."/>
            <person name="Zengler K."/>
        </authorList>
    </citation>
    <scope>NUCLEOTIDE SEQUENCE</scope>
</reference>